<dbReference type="GO" id="GO:0003676">
    <property type="term" value="F:nucleic acid binding"/>
    <property type="evidence" value="ECO:0007669"/>
    <property type="project" value="InterPro"/>
</dbReference>
<evidence type="ECO:0000256" key="2">
    <source>
        <dbReference type="SAM" id="MobiDB-lite"/>
    </source>
</evidence>
<dbReference type="SMART" id="SM00343">
    <property type="entry name" value="ZnF_C2HC"/>
    <property type="match status" value="1"/>
</dbReference>
<reference evidence="5" key="1">
    <citation type="submission" date="2017-03" db="EMBL/GenBank/DDBJ databases">
        <title>Phytopthora megakarya and P. palmivora, two closely related causual agents of cacao black pod achieved similar genome size and gene model numbers by different mechanisms.</title>
        <authorList>
            <person name="Ali S."/>
            <person name="Shao J."/>
            <person name="Larry D.J."/>
            <person name="Kronmiller B."/>
            <person name="Shen D."/>
            <person name="Strem M.D."/>
            <person name="Melnick R.L."/>
            <person name="Guiltinan M.J."/>
            <person name="Tyler B.M."/>
            <person name="Meinhardt L.W."/>
            <person name="Bailey B.A."/>
        </authorList>
    </citation>
    <scope>NUCLEOTIDE SEQUENCE [LARGE SCALE GENOMIC DNA]</scope>
    <source>
        <strain evidence="5">zdho120</strain>
    </source>
</reference>
<evidence type="ECO:0000313" key="4">
    <source>
        <dbReference type="EMBL" id="OWY96820.1"/>
    </source>
</evidence>
<dbReference type="GO" id="GO:0008270">
    <property type="term" value="F:zinc ion binding"/>
    <property type="evidence" value="ECO:0007669"/>
    <property type="project" value="UniProtKB-KW"/>
</dbReference>
<dbReference type="InterPro" id="IPR036875">
    <property type="entry name" value="Znf_CCHC_sf"/>
</dbReference>
<dbReference type="AlphaFoldDB" id="A0A225UUL0"/>
<keyword evidence="1" id="KW-0863">Zinc-finger</keyword>
<sequence>MVMAADDDNNTYNVGNEKDREDGEPRAPPPTKKRRVAARRTRAATRQVKGLEAPKSEPGAKTTARNYDQTKCYACNEQGHIAAYCPDAEARTRNNAYPAQWNQELQQENEKRAL</sequence>
<feature type="region of interest" description="Disordered" evidence="2">
    <location>
        <begin position="1"/>
        <end position="64"/>
    </location>
</feature>
<comment type="caution">
    <text evidence="4">The sequence shown here is derived from an EMBL/GenBank/DDBJ whole genome shotgun (WGS) entry which is preliminary data.</text>
</comment>
<dbReference type="Proteomes" id="UP000198211">
    <property type="component" value="Unassembled WGS sequence"/>
</dbReference>
<gene>
    <name evidence="4" type="ORF">PHMEG_00032814</name>
</gene>
<proteinExistence type="predicted"/>
<dbReference type="PROSITE" id="PS50158">
    <property type="entry name" value="ZF_CCHC"/>
    <property type="match status" value="1"/>
</dbReference>
<keyword evidence="5" id="KW-1185">Reference proteome</keyword>
<dbReference type="Gene3D" id="4.10.60.10">
    <property type="entry name" value="Zinc finger, CCHC-type"/>
    <property type="match status" value="1"/>
</dbReference>
<feature type="compositionally biased region" description="Basic residues" evidence="2">
    <location>
        <begin position="31"/>
        <end position="43"/>
    </location>
</feature>
<dbReference type="InterPro" id="IPR001878">
    <property type="entry name" value="Znf_CCHC"/>
</dbReference>
<keyword evidence="1" id="KW-0862">Zinc</keyword>
<keyword evidence="1" id="KW-0479">Metal-binding</keyword>
<name>A0A225UUL0_9STRA</name>
<dbReference type="SUPFAM" id="SSF57756">
    <property type="entry name" value="Retrovirus zinc finger-like domains"/>
    <property type="match status" value="1"/>
</dbReference>
<evidence type="ECO:0000256" key="1">
    <source>
        <dbReference type="PROSITE-ProRule" id="PRU00047"/>
    </source>
</evidence>
<accession>A0A225UUL0</accession>
<protein>
    <recommendedName>
        <fullName evidence="3">CCHC-type domain-containing protein</fullName>
    </recommendedName>
</protein>
<feature type="domain" description="CCHC-type" evidence="3">
    <location>
        <begin position="71"/>
        <end position="87"/>
    </location>
</feature>
<dbReference type="EMBL" id="NBNE01011183">
    <property type="protein sequence ID" value="OWY96820.1"/>
    <property type="molecule type" value="Genomic_DNA"/>
</dbReference>
<evidence type="ECO:0000313" key="5">
    <source>
        <dbReference type="Proteomes" id="UP000198211"/>
    </source>
</evidence>
<evidence type="ECO:0000259" key="3">
    <source>
        <dbReference type="PROSITE" id="PS50158"/>
    </source>
</evidence>
<dbReference type="OrthoDB" id="427960at2759"/>
<organism evidence="4 5">
    <name type="scientific">Phytophthora megakarya</name>
    <dbReference type="NCBI Taxonomy" id="4795"/>
    <lineage>
        <taxon>Eukaryota</taxon>
        <taxon>Sar</taxon>
        <taxon>Stramenopiles</taxon>
        <taxon>Oomycota</taxon>
        <taxon>Peronosporomycetes</taxon>
        <taxon>Peronosporales</taxon>
        <taxon>Peronosporaceae</taxon>
        <taxon>Phytophthora</taxon>
    </lineage>
</organism>
<feature type="compositionally biased region" description="Basic and acidic residues" evidence="2">
    <location>
        <begin position="16"/>
        <end position="25"/>
    </location>
</feature>